<organism evidence="2 3">
    <name type="scientific">Paenibacillus wenxiniae</name>
    <dbReference type="NCBI Taxonomy" id="1636843"/>
    <lineage>
        <taxon>Bacteria</taxon>
        <taxon>Bacillati</taxon>
        <taxon>Bacillota</taxon>
        <taxon>Bacilli</taxon>
        <taxon>Bacillales</taxon>
        <taxon>Paenibacillaceae</taxon>
        <taxon>Paenibacillus</taxon>
    </lineage>
</organism>
<feature type="transmembrane region" description="Helical" evidence="1">
    <location>
        <begin position="156"/>
        <end position="175"/>
    </location>
</feature>
<keyword evidence="1" id="KW-0812">Transmembrane</keyword>
<feature type="transmembrane region" description="Helical" evidence="1">
    <location>
        <begin position="33"/>
        <end position="51"/>
    </location>
</feature>
<feature type="transmembrane region" description="Helical" evidence="1">
    <location>
        <begin position="57"/>
        <end position="74"/>
    </location>
</feature>
<proteinExistence type="predicted"/>
<feature type="transmembrane region" description="Helical" evidence="1">
    <location>
        <begin position="181"/>
        <end position="200"/>
    </location>
</feature>
<keyword evidence="3" id="KW-1185">Reference proteome</keyword>
<gene>
    <name evidence="2" type="ORF">ACFSC9_07230</name>
</gene>
<comment type="caution">
    <text evidence="2">The sequence shown here is derived from an EMBL/GenBank/DDBJ whole genome shotgun (WGS) entry which is preliminary data.</text>
</comment>
<reference evidence="3" key="1">
    <citation type="journal article" date="2019" name="Int. J. Syst. Evol. Microbiol.">
        <title>The Global Catalogue of Microorganisms (GCM) 10K type strain sequencing project: providing services to taxonomists for standard genome sequencing and annotation.</title>
        <authorList>
            <consortium name="The Broad Institute Genomics Platform"/>
            <consortium name="The Broad Institute Genome Sequencing Center for Infectious Disease"/>
            <person name="Wu L."/>
            <person name="Ma J."/>
        </authorList>
    </citation>
    <scope>NUCLEOTIDE SEQUENCE [LARGE SCALE GENOMIC DNA]</scope>
    <source>
        <strain evidence="3">CCUG 54950</strain>
    </source>
</reference>
<keyword evidence="1" id="KW-0472">Membrane</keyword>
<evidence type="ECO:0000256" key="1">
    <source>
        <dbReference type="SAM" id="Phobius"/>
    </source>
</evidence>
<dbReference type="EMBL" id="JBHUEH010000011">
    <property type="protein sequence ID" value="MFD1885319.1"/>
    <property type="molecule type" value="Genomic_DNA"/>
</dbReference>
<feature type="transmembrane region" description="Helical" evidence="1">
    <location>
        <begin position="6"/>
        <end position="26"/>
    </location>
</feature>
<protein>
    <submittedName>
        <fullName evidence="2">Uncharacterized protein</fullName>
    </submittedName>
</protein>
<feature type="transmembrane region" description="Helical" evidence="1">
    <location>
        <begin position="122"/>
        <end position="144"/>
    </location>
</feature>
<accession>A0ABW4RHZ5</accession>
<dbReference type="RefSeq" id="WP_347327371.1">
    <property type="nucleotide sequence ID" value="NZ_JBCGUH010000027.1"/>
</dbReference>
<keyword evidence="1" id="KW-1133">Transmembrane helix</keyword>
<feature type="transmembrane region" description="Helical" evidence="1">
    <location>
        <begin position="81"/>
        <end position="110"/>
    </location>
</feature>
<sequence>MLEAIRFVFFSSIEYLAIFTLMLSIFRLKPFEYMGTVSFIVLIMSLMSFMLRTELDLSFMMTAVSTISYILINATIVRISLLWSAILAACGMFVYTVIQALVILTLFGSFTPDMQYSGTGTIIQIVSSAITFGICYLLHFFKFGFIADFEKFNFRFEHIAIVVLTIIALVIASLLMYYNNLYYIIFFLALLAAIFIYYSIMKERAAYD</sequence>
<dbReference type="Proteomes" id="UP001597233">
    <property type="component" value="Unassembled WGS sequence"/>
</dbReference>
<name>A0ABW4RHZ5_9BACL</name>
<evidence type="ECO:0000313" key="3">
    <source>
        <dbReference type="Proteomes" id="UP001597233"/>
    </source>
</evidence>
<evidence type="ECO:0000313" key="2">
    <source>
        <dbReference type="EMBL" id="MFD1885319.1"/>
    </source>
</evidence>